<feature type="region of interest" description="Disordered" evidence="1">
    <location>
        <begin position="1"/>
        <end position="94"/>
    </location>
</feature>
<protein>
    <submittedName>
        <fullName evidence="2">Uncharacterized protein</fullName>
    </submittedName>
</protein>
<organism evidence="2 3">
    <name type="scientific">Volvox africanus</name>
    <dbReference type="NCBI Taxonomy" id="51714"/>
    <lineage>
        <taxon>Eukaryota</taxon>
        <taxon>Viridiplantae</taxon>
        <taxon>Chlorophyta</taxon>
        <taxon>core chlorophytes</taxon>
        <taxon>Chlorophyceae</taxon>
        <taxon>CS clade</taxon>
        <taxon>Chlamydomonadales</taxon>
        <taxon>Volvocaceae</taxon>
        <taxon>Volvox</taxon>
    </lineage>
</organism>
<dbReference type="EMBL" id="BNCO01000009">
    <property type="protein sequence ID" value="GIL50464.1"/>
    <property type="molecule type" value="Genomic_DNA"/>
</dbReference>
<dbReference type="Proteomes" id="UP000747399">
    <property type="component" value="Unassembled WGS sequence"/>
</dbReference>
<accession>A0A8J4AYJ1</accession>
<comment type="caution">
    <text evidence="2">The sequence shown here is derived from an EMBL/GenBank/DDBJ whole genome shotgun (WGS) entry which is preliminary data.</text>
</comment>
<gene>
    <name evidence="2" type="ORF">Vafri_6655</name>
</gene>
<sequence>MCQSQQLAKAPPICSRRNSTAGRTRRTSGVGGPGDLPGSGDRSVASAPAAAPSASVLSAASAAATPPPLPSTPSMGAGPLPPPPSSTSSCPSLSSTLSTVVSIATSFPLESAAFFPPMPTAAKADGSGTAATTTEPSPTTMASSPSTGRLRTPQLVAAAPLPLPAADPAATWSASTLLKPAPPLTRYPGVMPPLSSVGLPGGVVARLPAGSWHPWTVWLGGCCCCSKMQPGLRHQRTSQVTLPSWTNSIAQRGRP</sequence>
<dbReference type="AlphaFoldDB" id="A0A8J4AYJ1"/>
<proteinExistence type="predicted"/>
<feature type="compositionally biased region" description="Low complexity" evidence="1">
    <location>
        <begin position="38"/>
        <end position="64"/>
    </location>
</feature>
<feature type="region of interest" description="Disordered" evidence="1">
    <location>
        <begin position="120"/>
        <end position="149"/>
    </location>
</feature>
<evidence type="ECO:0000256" key="1">
    <source>
        <dbReference type="SAM" id="MobiDB-lite"/>
    </source>
</evidence>
<evidence type="ECO:0000313" key="2">
    <source>
        <dbReference type="EMBL" id="GIL50464.1"/>
    </source>
</evidence>
<reference evidence="2" key="1">
    <citation type="journal article" date="2021" name="Proc. Natl. Acad. Sci. U.S.A.">
        <title>Three genomes in the algal genus Volvox reveal the fate of a haploid sex-determining region after a transition to homothallism.</title>
        <authorList>
            <person name="Yamamoto K."/>
            <person name="Hamaji T."/>
            <person name="Kawai-Toyooka H."/>
            <person name="Matsuzaki R."/>
            <person name="Takahashi F."/>
            <person name="Nishimura Y."/>
            <person name="Kawachi M."/>
            <person name="Noguchi H."/>
            <person name="Minakuchi Y."/>
            <person name="Umen J.G."/>
            <person name="Toyoda A."/>
            <person name="Nozaki H."/>
        </authorList>
    </citation>
    <scope>NUCLEOTIDE SEQUENCE</scope>
    <source>
        <strain evidence="2">NIES-3780</strain>
    </source>
</reference>
<evidence type="ECO:0000313" key="3">
    <source>
        <dbReference type="Proteomes" id="UP000747399"/>
    </source>
</evidence>
<name>A0A8J4AYJ1_9CHLO</name>
<feature type="compositionally biased region" description="Low complexity" evidence="1">
    <location>
        <begin position="126"/>
        <end position="148"/>
    </location>
</feature>
<keyword evidence="3" id="KW-1185">Reference proteome</keyword>